<gene>
    <name evidence="6" type="ORF">ElyMa_002044200</name>
</gene>
<dbReference type="Pfam" id="PF00447">
    <property type="entry name" value="HSF_DNA-bind"/>
    <property type="match status" value="1"/>
</dbReference>
<sequence length="333" mass="39603">MNNELRLRFSFGSKYNFPKKLMAVADDGILIRWTVDNSRLVVQKKEFEENVMTMYPGFVQVGTFHNLRRLFRDYSFNFRIIQNKHSYRGLQVEFRHPHFSRDNFHLLSLVKKRPRKSKYSNYYKYQRQIRPLAPSSTRYCKRKLNFQRNSGYPLHLKRTKNSLRSYSYQPSRKDDGALSTELPTEDFNSKQCPHTSFVSNSQNYSDHIMKGGIYELFSGAEMSPIIKTRQKLSSRVIFNFKPEETTADIIHKNLEAELDDIPQDRDQLKLLQVFAKNELIEEEFWELITKKSCLPCRGMSWETIKEHIDRLACQELSPLHFKGYYYELPLSEM</sequence>
<keyword evidence="6" id="KW-0472">Membrane</keyword>
<evidence type="ECO:0000259" key="5">
    <source>
        <dbReference type="Pfam" id="PF00447"/>
    </source>
</evidence>
<keyword evidence="4" id="KW-0539">Nucleus</keyword>
<keyword evidence="3" id="KW-0238">DNA-binding</keyword>
<dbReference type="GO" id="GO:0003700">
    <property type="term" value="F:DNA-binding transcription factor activity"/>
    <property type="evidence" value="ECO:0007669"/>
    <property type="project" value="InterPro"/>
</dbReference>
<proteinExistence type="inferred from homology"/>
<dbReference type="InterPro" id="IPR000232">
    <property type="entry name" value="HSF_DNA-bd"/>
</dbReference>
<comment type="caution">
    <text evidence="6">The sequence shown here is derived from an EMBL/GenBank/DDBJ whole genome shotgun (WGS) entry which is preliminary data.</text>
</comment>
<evidence type="ECO:0000313" key="7">
    <source>
        <dbReference type="Proteomes" id="UP000762676"/>
    </source>
</evidence>
<dbReference type="InterPro" id="IPR036390">
    <property type="entry name" value="WH_DNA-bd_sf"/>
</dbReference>
<keyword evidence="7" id="KW-1185">Reference proteome</keyword>
<dbReference type="SUPFAM" id="SSF46785">
    <property type="entry name" value="Winged helix' DNA-binding domain"/>
    <property type="match status" value="1"/>
</dbReference>
<dbReference type="AlphaFoldDB" id="A0AAV4F8D2"/>
<dbReference type="GO" id="GO:0005634">
    <property type="term" value="C:nucleus"/>
    <property type="evidence" value="ECO:0007669"/>
    <property type="project" value="UniProtKB-SubCell"/>
</dbReference>
<organism evidence="6 7">
    <name type="scientific">Elysia marginata</name>
    <dbReference type="NCBI Taxonomy" id="1093978"/>
    <lineage>
        <taxon>Eukaryota</taxon>
        <taxon>Metazoa</taxon>
        <taxon>Spiralia</taxon>
        <taxon>Lophotrochozoa</taxon>
        <taxon>Mollusca</taxon>
        <taxon>Gastropoda</taxon>
        <taxon>Heterobranchia</taxon>
        <taxon>Euthyneura</taxon>
        <taxon>Panpulmonata</taxon>
        <taxon>Sacoglossa</taxon>
        <taxon>Placobranchoidea</taxon>
        <taxon>Plakobranchidae</taxon>
        <taxon>Elysia</taxon>
    </lineage>
</organism>
<name>A0AAV4F8D2_9GAST</name>
<reference evidence="6 7" key="1">
    <citation type="journal article" date="2021" name="Elife">
        <title>Chloroplast acquisition without the gene transfer in kleptoplastic sea slugs, Plakobranchus ocellatus.</title>
        <authorList>
            <person name="Maeda T."/>
            <person name="Takahashi S."/>
            <person name="Yoshida T."/>
            <person name="Shimamura S."/>
            <person name="Takaki Y."/>
            <person name="Nagai Y."/>
            <person name="Toyoda A."/>
            <person name="Suzuki Y."/>
            <person name="Arimoto A."/>
            <person name="Ishii H."/>
            <person name="Satoh N."/>
            <person name="Nishiyama T."/>
            <person name="Hasebe M."/>
            <person name="Maruyama T."/>
            <person name="Minagawa J."/>
            <person name="Obokata J."/>
            <person name="Shigenobu S."/>
        </authorList>
    </citation>
    <scope>NUCLEOTIDE SEQUENCE [LARGE SCALE GENOMIC DNA]</scope>
</reference>
<dbReference type="InterPro" id="IPR036388">
    <property type="entry name" value="WH-like_DNA-bd_sf"/>
</dbReference>
<evidence type="ECO:0000256" key="1">
    <source>
        <dbReference type="ARBA" id="ARBA00004123"/>
    </source>
</evidence>
<accession>A0AAV4F8D2</accession>
<evidence type="ECO:0000313" key="6">
    <source>
        <dbReference type="EMBL" id="GFR69219.1"/>
    </source>
</evidence>
<keyword evidence="6" id="KW-0812">Transmembrane</keyword>
<comment type="subcellular location">
    <subcellularLocation>
        <location evidence="1">Nucleus</location>
    </subcellularLocation>
</comment>
<dbReference type="Proteomes" id="UP000762676">
    <property type="component" value="Unassembled WGS sequence"/>
</dbReference>
<evidence type="ECO:0000256" key="3">
    <source>
        <dbReference type="ARBA" id="ARBA00023125"/>
    </source>
</evidence>
<dbReference type="Gene3D" id="1.10.10.10">
    <property type="entry name" value="Winged helix-like DNA-binding domain superfamily/Winged helix DNA-binding domain"/>
    <property type="match status" value="1"/>
</dbReference>
<feature type="domain" description="HSF-type DNA-binding" evidence="5">
    <location>
        <begin position="17"/>
        <end position="113"/>
    </location>
</feature>
<dbReference type="GO" id="GO:0043565">
    <property type="term" value="F:sequence-specific DNA binding"/>
    <property type="evidence" value="ECO:0007669"/>
    <property type="project" value="InterPro"/>
</dbReference>
<comment type="similarity">
    <text evidence="2">Belongs to the HSF family.</text>
</comment>
<evidence type="ECO:0000256" key="2">
    <source>
        <dbReference type="ARBA" id="ARBA00006403"/>
    </source>
</evidence>
<evidence type="ECO:0000256" key="4">
    <source>
        <dbReference type="ARBA" id="ARBA00023242"/>
    </source>
</evidence>
<protein>
    <submittedName>
        <fullName evidence="6">Transmembrane protein 2</fullName>
    </submittedName>
</protein>
<dbReference type="EMBL" id="BMAT01004147">
    <property type="protein sequence ID" value="GFR69219.1"/>
    <property type="molecule type" value="Genomic_DNA"/>
</dbReference>